<feature type="transmembrane region" description="Helical" evidence="2">
    <location>
        <begin position="161"/>
        <end position="184"/>
    </location>
</feature>
<evidence type="ECO:0008006" key="6">
    <source>
        <dbReference type="Google" id="ProtNLM"/>
    </source>
</evidence>
<dbReference type="AlphaFoldDB" id="A0AA39KCD7"/>
<keyword evidence="2" id="KW-1133">Transmembrane helix</keyword>
<feature type="region of interest" description="Disordered" evidence="1">
    <location>
        <begin position="419"/>
        <end position="470"/>
    </location>
</feature>
<name>A0AA39KCD7_ARMTA</name>
<protein>
    <recommendedName>
        <fullName evidence="6">Transmembrane protein</fullName>
    </recommendedName>
</protein>
<evidence type="ECO:0000256" key="2">
    <source>
        <dbReference type="SAM" id="Phobius"/>
    </source>
</evidence>
<feature type="transmembrane region" description="Helical" evidence="2">
    <location>
        <begin position="196"/>
        <end position="217"/>
    </location>
</feature>
<evidence type="ECO:0000313" key="4">
    <source>
        <dbReference type="EMBL" id="KAK0457380.1"/>
    </source>
</evidence>
<reference evidence="4" key="1">
    <citation type="submission" date="2023-06" db="EMBL/GenBank/DDBJ databases">
        <authorList>
            <consortium name="Lawrence Berkeley National Laboratory"/>
            <person name="Ahrendt S."/>
            <person name="Sahu N."/>
            <person name="Indic B."/>
            <person name="Wong-Bajracharya J."/>
            <person name="Merenyi Z."/>
            <person name="Ke H.-M."/>
            <person name="Monk M."/>
            <person name="Kocsube S."/>
            <person name="Drula E."/>
            <person name="Lipzen A."/>
            <person name="Balint B."/>
            <person name="Henrissat B."/>
            <person name="Andreopoulos B."/>
            <person name="Martin F.M."/>
            <person name="Harder C.B."/>
            <person name="Rigling D."/>
            <person name="Ford K.L."/>
            <person name="Foster G.D."/>
            <person name="Pangilinan J."/>
            <person name="Papanicolaou A."/>
            <person name="Barry K."/>
            <person name="LaButti K."/>
            <person name="Viragh M."/>
            <person name="Koriabine M."/>
            <person name="Yan M."/>
            <person name="Riley R."/>
            <person name="Champramary S."/>
            <person name="Plett K.L."/>
            <person name="Tsai I.J."/>
            <person name="Slot J."/>
            <person name="Sipos G."/>
            <person name="Plett J."/>
            <person name="Nagy L.G."/>
            <person name="Grigoriev I.V."/>
        </authorList>
    </citation>
    <scope>NUCLEOTIDE SEQUENCE</scope>
    <source>
        <strain evidence="4">CCBAS 213</strain>
    </source>
</reference>
<proteinExistence type="predicted"/>
<sequence>MVFNSALLLSVVILFLVSLYKASISASDVSWGWVGPSVLKDVPLPQIVVADVITPVVFETMDPVTLPAEPSSTPISMEPTDYPYYETFFQPPPPGIPPNVTRSLSSRRILKACSLSVFLSALSAIGVVFKRVFKPSHGHHSASTSVSKVLRSAVSGSSARTLFLALIFVVTVTITLGLLIVQSLVSESDAATFNVLWIVLFVHVGMTGIYVLVSALWDILERCMGIEESVIGQGEVAAAEDISVRDHGERDIGSLTVSNLQALTNMAPLPSESFARSSSSMYMSTRSTDGEHTFGIPEAQATSSTGNTPSEQNGGYRMTVGESGIRSDIPDCLKSAIPSESSDHVSRDLYTSVHSSIGRTPLFDKLRRDLAGFEEDLETVSFLIPLLSVADGQKNIPEVPSTSSSVPTVVQEPEETISNLPMGYSLPERPTNPVLRGSSSESSGGDDEEISTARPMERPTNPMLRDLSSSDGCIDENMVVASAGTPVPLPSLIPNVSQQLGNKDQEVEETVMDRPLERRSNPVLGSTSEALAVTTVRRPVPPAPSRIRVPSQRKAIISVAPVQRSGRSHTPKPTCSRIPIPGRVQRPGKALPPSLPSLRPSERTAIPCCSPFIAPTTCQRDESGTAARRARRYISCPKNP</sequence>
<organism evidence="4 5">
    <name type="scientific">Armillaria tabescens</name>
    <name type="common">Ringless honey mushroom</name>
    <name type="synonym">Agaricus tabescens</name>
    <dbReference type="NCBI Taxonomy" id="1929756"/>
    <lineage>
        <taxon>Eukaryota</taxon>
        <taxon>Fungi</taxon>
        <taxon>Dikarya</taxon>
        <taxon>Basidiomycota</taxon>
        <taxon>Agaricomycotina</taxon>
        <taxon>Agaricomycetes</taxon>
        <taxon>Agaricomycetidae</taxon>
        <taxon>Agaricales</taxon>
        <taxon>Marasmiineae</taxon>
        <taxon>Physalacriaceae</taxon>
        <taxon>Desarmillaria</taxon>
    </lineage>
</organism>
<dbReference type="RefSeq" id="XP_060329695.1">
    <property type="nucleotide sequence ID" value="XM_060482471.1"/>
</dbReference>
<feature type="region of interest" description="Disordered" evidence="1">
    <location>
        <begin position="286"/>
        <end position="314"/>
    </location>
</feature>
<evidence type="ECO:0000256" key="3">
    <source>
        <dbReference type="SAM" id="SignalP"/>
    </source>
</evidence>
<comment type="caution">
    <text evidence="4">The sequence shown here is derived from an EMBL/GenBank/DDBJ whole genome shotgun (WGS) entry which is preliminary data.</text>
</comment>
<feature type="compositionally biased region" description="Polar residues" evidence="1">
    <location>
        <begin position="300"/>
        <end position="313"/>
    </location>
</feature>
<keyword evidence="2" id="KW-0812">Transmembrane</keyword>
<evidence type="ECO:0000313" key="5">
    <source>
        <dbReference type="Proteomes" id="UP001175211"/>
    </source>
</evidence>
<keyword evidence="5" id="KW-1185">Reference proteome</keyword>
<keyword evidence="3" id="KW-0732">Signal</keyword>
<dbReference type="Proteomes" id="UP001175211">
    <property type="component" value="Unassembled WGS sequence"/>
</dbReference>
<gene>
    <name evidence="4" type="ORF">EV420DRAFT_523676</name>
</gene>
<feature type="signal peptide" evidence="3">
    <location>
        <begin position="1"/>
        <end position="22"/>
    </location>
</feature>
<accession>A0AA39KCD7</accession>
<evidence type="ECO:0000256" key="1">
    <source>
        <dbReference type="SAM" id="MobiDB-lite"/>
    </source>
</evidence>
<dbReference type="EMBL" id="JAUEPS010000022">
    <property type="protein sequence ID" value="KAK0457380.1"/>
    <property type="molecule type" value="Genomic_DNA"/>
</dbReference>
<feature type="chain" id="PRO_5041240150" description="Transmembrane protein" evidence="3">
    <location>
        <begin position="23"/>
        <end position="640"/>
    </location>
</feature>
<keyword evidence="2" id="KW-0472">Membrane</keyword>
<feature type="transmembrane region" description="Helical" evidence="2">
    <location>
        <begin position="109"/>
        <end position="129"/>
    </location>
</feature>
<dbReference type="GeneID" id="85366019"/>